<dbReference type="GO" id="GO:0008270">
    <property type="term" value="F:zinc ion binding"/>
    <property type="evidence" value="ECO:0007669"/>
    <property type="project" value="UniProtKB-KW"/>
</dbReference>
<feature type="domain" description="MYND-type" evidence="4">
    <location>
        <begin position="42"/>
        <end position="71"/>
    </location>
</feature>
<keyword evidence="1" id="KW-0479">Metal-binding</keyword>
<evidence type="ECO:0000256" key="3">
    <source>
        <dbReference type="ARBA" id="ARBA00022833"/>
    </source>
</evidence>
<dbReference type="Pfam" id="PF01753">
    <property type="entry name" value="zf-MYND"/>
    <property type="match status" value="1"/>
</dbReference>
<dbReference type="Gene3D" id="6.10.140.2220">
    <property type="match status" value="1"/>
</dbReference>
<dbReference type="InterPro" id="IPR002893">
    <property type="entry name" value="Znf_MYND"/>
</dbReference>
<sequence length="160" mass="18068">MKKQVGRWVDIMELISLVAKRVKKKTKLYQGNALSVIHATGKILCCSRCHMVYYCSEKCQINHKSIHAPGCIPSEDMRAMQSSQAEMDNDDIPSYQYEDELLLKKADIFAFKANAAPEGSGERRMYYDDVLNANQVLENDENNGTALFLKGQILVSDGRD</sequence>
<keyword evidence="3" id="KW-0862">Zinc</keyword>
<evidence type="ECO:0000256" key="1">
    <source>
        <dbReference type="ARBA" id="ARBA00022723"/>
    </source>
</evidence>
<organism evidence="5">
    <name type="scientific">Ditylum brightwellii</name>
    <dbReference type="NCBI Taxonomy" id="49249"/>
    <lineage>
        <taxon>Eukaryota</taxon>
        <taxon>Sar</taxon>
        <taxon>Stramenopiles</taxon>
        <taxon>Ochrophyta</taxon>
        <taxon>Bacillariophyta</taxon>
        <taxon>Mediophyceae</taxon>
        <taxon>Lithodesmiophycidae</taxon>
        <taxon>Lithodesmiales</taxon>
        <taxon>Lithodesmiaceae</taxon>
        <taxon>Ditylum</taxon>
    </lineage>
</organism>
<evidence type="ECO:0000313" key="6">
    <source>
        <dbReference type="EMBL" id="CAE4635363.1"/>
    </source>
</evidence>
<evidence type="ECO:0000256" key="2">
    <source>
        <dbReference type="ARBA" id="ARBA00022771"/>
    </source>
</evidence>
<proteinExistence type="predicted"/>
<accession>A0A6V2KAS8</accession>
<dbReference type="SUPFAM" id="SSF144232">
    <property type="entry name" value="HIT/MYND zinc finger-like"/>
    <property type="match status" value="1"/>
</dbReference>
<reference evidence="5" key="1">
    <citation type="submission" date="2021-01" db="EMBL/GenBank/DDBJ databases">
        <authorList>
            <person name="Corre E."/>
            <person name="Pelletier E."/>
            <person name="Niang G."/>
            <person name="Scheremetjew M."/>
            <person name="Finn R."/>
            <person name="Kale V."/>
            <person name="Holt S."/>
            <person name="Cochrane G."/>
            <person name="Meng A."/>
            <person name="Brown T."/>
            <person name="Cohen L."/>
        </authorList>
    </citation>
    <scope>NUCLEOTIDE SEQUENCE</scope>
    <source>
        <strain evidence="5">GSO104</strain>
    </source>
</reference>
<evidence type="ECO:0000259" key="4">
    <source>
        <dbReference type="Pfam" id="PF01753"/>
    </source>
</evidence>
<dbReference type="EMBL" id="HBNS01038057">
    <property type="protein sequence ID" value="CAE4635363.1"/>
    <property type="molecule type" value="Transcribed_RNA"/>
</dbReference>
<protein>
    <recommendedName>
        <fullName evidence="4">MYND-type domain-containing protein</fullName>
    </recommendedName>
</protein>
<keyword evidence="2" id="KW-0863">Zinc-finger</keyword>
<dbReference type="AlphaFoldDB" id="A0A6V2KAS8"/>
<dbReference type="EMBL" id="HBNS01038056">
    <property type="protein sequence ID" value="CAE4635362.1"/>
    <property type="molecule type" value="Transcribed_RNA"/>
</dbReference>
<gene>
    <name evidence="5" type="ORF">DBRI00130_LOCUS29723</name>
    <name evidence="6" type="ORF">DBRI00130_LOCUS29724</name>
</gene>
<evidence type="ECO:0000313" key="5">
    <source>
        <dbReference type="EMBL" id="CAE4635362.1"/>
    </source>
</evidence>
<name>A0A6V2KAS8_9STRA</name>